<dbReference type="OrthoDB" id="3993at2"/>
<evidence type="ECO:0000256" key="2">
    <source>
        <dbReference type="SAM" id="Phobius"/>
    </source>
</evidence>
<dbReference type="Proteomes" id="UP000295066">
    <property type="component" value="Unassembled WGS sequence"/>
</dbReference>
<comment type="caution">
    <text evidence="4">The sequence shown here is derived from an EMBL/GenBank/DDBJ whole genome shotgun (WGS) entry which is preliminary data.</text>
</comment>
<keyword evidence="5" id="KW-1185">Reference proteome</keyword>
<dbReference type="Pfam" id="PF10646">
    <property type="entry name" value="Germane"/>
    <property type="match status" value="1"/>
</dbReference>
<evidence type="ECO:0000313" key="4">
    <source>
        <dbReference type="EMBL" id="TDY54999.1"/>
    </source>
</evidence>
<evidence type="ECO:0000313" key="5">
    <source>
        <dbReference type="Proteomes" id="UP000295066"/>
    </source>
</evidence>
<dbReference type="RefSeq" id="WP_133959046.1">
    <property type="nucleotide sequence ID" value="NZ_SORI01000026.1"/>
</dbReference>
<dbReference type="SMART" id="SM00909">
    <property type="entry name" value="Germane"/>
    <property type="match status" value="1"/>
</dbReference>
<reference evidence="4 5" key="1">
    <citation type="submission" date="2019-03" db="EMBL/GenBank/DDBJ databases">
        <title>Genomic Encyclopedia of Type Strains, Phase IV (KMG-IV): sequencing the most valuable type-strain genomes for metagenomic binning, comparative biology and taxonomic classification.</title>
        <authorList>
            <person name="Goeker M."/>
        </authorList>
    </citation>
    <scope>NUCLEOTIDE SEQUENCE [LARGE SCALE GENOMIC DNA]</scope>
    <source>
        <strain evidence="4 5">DSM 25964</strain>
    </source>
</reference>
<keyword evidence="2" id="KW-1133">Transmembrane helix</keyword>
<dbReference type="AlphaFoldDB" id="A0A4R8M0Z3"/>
<protein>
    <submittedName>
        <fullName evidence="4">Sporulation and spore germination protein</fullName>
    </submittedName>
</protein>
<dbReference type="InterPro" id="IPR019606">
    <property type="entry name" value="GerMN"/>
</dbReference>
<keyword evidence="2" id="KW-0812">Transmembrane</keyword>
<feature type="region of interest" description="Disordered" evidence="1">
    <location>
        <begin position="1"/>
        <end position="39"/>
    </location>
</feature>
<evidence type="ECO:0000259" key="3">
    <source>
        <dbReference type="SMART" id="SM00909"/>
    </source>
</evidence>
<dbReference type="EMBL" id="SORI01000026">
    <property type="protein sequence ID" value="TDY54999.1"/>
    <property type="molecule type" value="Genomic_DNA"/>
</dbReference>
<name>A0A4R8M0Z3_9BACT</name>
<accession>A0A4R8M0Z3</accession>
<sequence>MPRKYDDYDDGFEVRRREAEQEEPLSFREERRPVRRRRAEEPETKKAPLLIRIIAWLAVVAFCFVAGYVGTSLALRMLDKKDILMRKDVASDRQEAQGVLEGGSTEIRVNARKVAFSVYFPREGAIVSEKTDILSGIMEDDIRQVFGKIISLVPGRFSPDMKVLNVFRSGDTLFLNLNASFISSLAKLGAKESTLFITAVVRTITENFPPLTKVRFLINGKVASEGAPVDLTVPWQLPQ</sequence>
<evidence type="ECO:0000256" key="1">
    <source>
        <dbReference type="SAM" id="MobiDB-lite"/>
    </source>
</evidence>
<feature type="domain" description="GerMN" evidence="3">
    <location>
        <begin position="142"/>
        <end position="227"/>
    </location>
</feature>
<gene>
    <name evidence="4" type="ORF">C8D99_12622</name>
</gene>
<feature type="transmembrane region" description="Helical" evidence="2">
    <location>
        <begin position="53"/>
        <end position="78"/>
    </location>
</feature>
<proteinExistence type="predicted"/>
<keyword evidence="2" id="KW-0472">Membrane</keyword>
<organism evidence="4 5">
    <name type="scientific">Aminivibrio pyruvatiphilus</name>
    <dbReference type="NCBI Taxonomy" id="1005740"/>
    <lineage>
        <taxon>Bacteria</taxon>
        <taxon>Thermotogati</taxon>
        <taxon>Synergistota</taxon>
        <taxon>Synergistia</taxon>
        <taxon>Synergistales</taxon>
        <taxon>Aminobacteriaceae</taxon>
        <taxon>Aminivibrio</taxon>
    </lineage>
</organism>